<dbReference type="AlphaFoldDB" id="A0ABD6SV66"/>
<name>A0ABD6SV66_9BACI</name>
<proteinExistence type="predicted"/>
<dbReference type="Proteomes" id="UP000221918">
    <property type="component" value="Unassembled WGS sequence"/>
</dbReference>
<gene>
    <name evidence="1" type="ORF">COF81_31650</name>
</gene>
<dbReference type="EMBL" id="NUTL01000327">
    <property type="protein sequence ID" value="PHE82172.1"/>
    <property type="molecule type" value="Genomic_DNA"/>
</dbReference>
<evidence type="ECO:0000313" key="2">
    <source>
        <dbReference type="Proteomes" id="UP000221918"/>
    </source>
</evidence>
<accession>A0ABD6SV66</accession>
<evidence type="ECO:0008006" key="3">
    <source>
        <dbReference type="Google" id="ProtNLM"/>
    </source>
</evidence>
<comment type="caution">
    <text evidence="1">The sequence shown here is derived from an EMBL/GenBank/DDBJ whole genome shotgun (WGS) entry which is preliminary data.</text>
</comment>
<reference evidence="1 2" key="1">
    <citation type="submission" date="2017-09" db="EMBL/GenBank/DDBJ databases">
        <title>Large-scale bioinformatics analysis of Bacillus genomes uncovers conserved roles of natural products in bacterial physiology.</title>
        <authorList>
            <consortium name="Agbiome Team Llc"/>
            <person name="Bleich R.M."/>
            <person name="Grubbs K.J."/>
            <person name="Santa Maria K.C."/>
            <person name="Allen S.E."/>
            <person name="Farag S."/>
            <person name="Shank E.A."/>
            <person name="Bowers A."/>
        </authorList>
    </citation>
    <scope>NUCLEOTIDE SEQUENCE [LARGE SCALE GENOMIC DNA]</scope>
    <source>
        <strain evidence="1 2">AFS037265</strain>
    </source>
</reference>
<sequence>MNIEDYENLPDRLPKEQIYSYFKGAIDDFKQKKSKDEFLEILTALMERQIMTYELLEEPLHAELDELISSLWNTENYNDVDIILSLIVNLGLEKSFEKVKSSISVSKSITPEILAEIKETIEDVGDHFANPYYDLEQK</sequence>
<dbReference type="RefSeq" id="WP_003204398.1">
    <property type="nucleotide sequence ID" value="NZ_CM000743.1"/>
</dbReference>
<organism evidence="1 2">
    <name type="scientific">Bacillus pseudomycoides</name>
    <dbReference type="NCBI Taxonomy" id="64104"/>
    <lineage>
        <taxon>Bacteria</taxon>
        <taxon>Bacillati</taxon>
        <taxon>Bacillota</taxon>
        <taxon>Bacilli</taxon>
        <taxon>Bacillales</taxon>
        <taxon>Bacillaceae</taxon>
        <taxon>Bacillus</taxon>
        <taxon>Bacillus cereus group</taxon>
    </lineage>
</organism>
<evidence type="ECO:0000313" key="1">
    <source>
        <dbReference type="EMBL" id="PHE82172.1"/>
    </source>
</evidence>
<protein>
    <recommendedName>
        <fullName evidence="3">Immunity protein 30 domain-containing protein</fullName>
    </recommendedName>
</protein>